<organism evidence="2 3">
    <name type="scientific">Nesterenkonia halotolerans</name>
    <dbReference type="NCBI Taxonomy" id="225325"/>
    <lineage>
        <taxon>Bacteria</taxon>
        <taxon>Bacillati</taxon>
        <taxon>Actinomycetota</taxon>
        <taxon>Actinomycetes</taxon>
        <taxon>Micrococcales</taxon>
        <taxon>Micrococcaceae</taxon>
        <taxon>Nesterenkonia</taxon>
    </lineage>
</organism>
<feature type="transmembrane region" description="Helical" evidence="1">
    <location>
        <begin position="360"/>
        <end position="389"/>
    </location>
</feature>
<dbReference type="EMBL" id="JADBEE010000001">
    <property type="protein sequence ID" value="MBE1514884.1"/>
    <property type="molecule type" value="Genomic_DNA"/>
</dbReference>
<dbReference type="InterPro" id="IPR003474">
    <property type="entry name" value="Glcn_transporter"/>
</dbReference>
<accession>A0ABR9J7B4</accession>
<feature type="transmembrane region" description="Helical" evidence="1">
    <location>
        <begin position="319"/>
        <end position="340"/>
    </location>
</feature>
<dbReference type="PIRSF" id="PIRSF002746">
    <property type="entry name" value="Gluconate_transporter"/>
    <property type="match status" value="1"/>
</dbReference>
<feature type="transmembrane region" description="Helical" evidence="1">
    <location>
        <begin position="5"/>
        <end position="22"/>
    </location>
</feature>
<reference evidence="2 3" key="1">
    <citation type="submission" date="2020-10" db="EMBL/GenBank/DDBJ databases">
        <title>Sequencing the genomes of 1000 actinobacteria strains.</title>
        <authorList>
            <person name="Klenk H.-P."/>
        </authorList>
    </citation>
    <scope>NUCLEOTIDE SEQUENCE [LARGE SCALE GENOMIC DNA]</scope>
    <source>
        <strain evidence="2 3">DSM 15474</strain>
    </source>
</reference>
<keyword evidence="1" id="KW-0812">Transmembrane</keyword>
<proteinExistence type="predicted"/>
<keyword evidence="1" id="KW-1133">Transmembrane helix</keyword>
<dbReference type="Pfam" id="PF02447">
    <property type="entry name" value="GntP_permease"/>
    <property type="match status" value="1"/>
</dbReference>
<feature type="transmembrane region" description="Helical" evidence="1">
    <location>
        <begin position="28"/>
        <end position="47"/>
    </location>
</feature>
<protein>
    <submittedName>
        <fullName evidence="2">GntP family gluconate:H+ symporter</fullName>
    </submittedName>
</protein>
<dbReference type="RefSeq" id="WP_192591582.1">
    <property type="nucleotide sequence ID" value="NZ_JADBEE010000001.1"/>
</dbReference>
<sequence length="466" mass="47831">MSTFYLIGIAVAAIAVLLFLVMKLKMPAFIALLLVAVGTALATGVPMQEIMPLVVEGMGGTLGNVALLVGLGAMLGAIVEKSGGAEVLAERFTARLGKERVGPALLLASAVIAVPIFFDVAFIILVPIMFSFAKAAGHRSPIYVGVPIAGLMVFIHNLIPPHPGVTGSSTLLGADLGLVTIVGLLICLPIGVLTYYASKVITSRRDFPIAPAVQRNFDHAGAADIVVQDRESPGSLKAQVITKPGAVAVLTMILVPILMISVGTIGAIVLEEGTSTANAIAMIGQPAFALLVAVVLAMYVLGVRHGWGREELGGVMDSALAPAAIVVFVTGAGGVFARVLTESGIGDSVSESLISLGVPILLLAFLLATVFKVAQGSGTVATLASAGLLQSTVTDGSYSSIQVVLIVLAIGCGSVALSHINDSGFWIFSRFMGLSVADGLRTWTVLATVIGWTGFLIIAGVWLLVS</sequence>
<feature type="transmembrane region" description="Helical" evidence="1">
    <location>
        <begin position="246"/>
        <end position="268"/>
    </location>
</feature>
<name>A0ABR9J7B4_9MICC</name>
<gene>
    <name evidence="2" type="ORF">H4W26_001639</name>
</gene>
<feature type="transmembrane region" description="Helical" evidence="1">
    <location>
        <begin position="401"/>
        <end position="420"/>
    </location>
</feature>
<evidence type="ECO:0000313" key="3">
    <source>
        <dbReference type="Proteomes" id="UP000636579"/>
    </source>
</evidence>
<feature type="transmembrane region" description="Helical" evidence="1">
    <location>
        <begin position="288"/>
        <end position="307"/>
    </location>
</feature>
<keyword evidence="3" id="KW-1185">Reference proteome</keyword>
<dbReference type="NCBIfam" id="TIGR00791">
    <property type="entry name" value="gntP"/>
    <property type="match status" value="1"/>
</dbReference>
<evidence type="ECO:0000256" key="1">
    <source>
        <dbReference type="SAM" id="Phobius"/>
    </source>
</evidence>
<feature type="transmembrane region" description="Helical" evidence="1">
    <location>
        <begin position="440"/>
        <end position="465"/>
    </location>
</feature>
<dbReference type="PANTHER" id="PTHR30354:SF25">
    <property type="entry name" value="INNER MEMBRANE PERMEASE YGBN"/>
    <property type="match status" value="1"/>
</dbReference>
<feature type="transmembrane region" description="Helical" evidence="1">
    <location>
        <begin position="171"/>
        <end position="197"/>
    </location>
</feature>
<dbReference type="Proteomes" id="UP000636579">
    <property type="component" value="Unassembled WGS sequence"/>
</dbReference>
<dbReference type="PANTHER" id="PTHR30354">
    <property type="entry name" value="GNT FAMILY GLUCONATE TRANSPORTER"/>
    <property type="match status" value="1"/>
</dbReference>
<feature type="transmembrane region" description="Helical" evidence="1">
    <location>
        <begin position="105"/>
        <end position="130"/>
    </location>
</feature>
<comment type="caution">
    <text evidence="2">The sequence shown here is derived from an EMBL/GenBank/DDBJ whole genome shotgun (WGS) entry which is preliminary data.</text>
</comment>
<feature type="transmembrane region" description="Helical" evidence="1">
    <location>
        <begin position="142"/>
        <end position="159"/>
    </location>
</feature>
<evidence type="ECO:0000313" key="2">
    <source>
        <dbReference type="EMBL" id="MBE1514884.1"/>
    </source>
</evidence>
<keyword evidence="1" id="KW-0472">Membrane</keyword>